<evidence type="ECO:0000256" key="5">
    <source>
        <dbReference type="ARBA" id="ARBA00022927"/>
    </source>
</evidence>
<dbReference type="PROSITE" id="PS00756">
    <property type="entry name" value="SECY_2"/>
    <property type="match status" value="1"/>
</dbReference>
<feature type="transmembrane region" description="Helical" evidence="10">
    <location>
        <begin position="376"/>
        <end position="394"/>
    </location>
</feature>
<evidence type="ECO:0000256" key="3">
    <source>
        <dbReference type="ARBA" id="ARBA00022448"/>
    </source>
</evidence>
<keyword evidence="5 10" id="KW-0653">Protein transport</keyword>
<dbReference type="GO" id="GO:0043952">
    <property type="term" value="P:protein transport by the Sec complex"/>
    <property type="evidence" value="ECO:0007669"/>
    <property type="project" value="UniProtKB-UniRule"/>
</dbReference>
<accession>A0A0W0GFX6</accession>
<comment type="subcellular location">
    <subcellularLocation>
        <location evidence="10">Cell membrane</location>
        <topology evidence="10">Multi-pass membrane protein</topology>
    </subcellularLocation>
    <subcellularLocation>
        <location evidence="1">Membrane</location>
        <topology evidence="1">Multi-pass membrane protein</topology>
    </subcellularLocation>
</comment>
<keyword evidence="3 10" id="KW-0813">Transport</keyword>
<evidence type="ECO:0000313" key="12">
    <source>
        <dbReference type="EMBL" id="KTB47465.1"/>
    </source>
</evidence>
<evidence type="ECO:0000256" key="8">
    <source>
        <dbReference type="ARBA" id="ARBA00023136"/>
    </source>
</evidence>
<keyword evidence="10" id="KW-1003">Cell membrane</keyword>
<dbReference type="STRING" id="1217799.DEALK_03100"/>
<dbReference type="Proteomes" id="UP000053947">
    <property type="component" value="Unassembled WGS sequence"/>
</dbReference>
<feature type="transmembrane region" description="Helical" evidence="10">
    <location>
        <begin position="270"/>
        <end position="291"/>
    </location>
</feature>
<evidence type="ECO:0000256" key="10">
    <source>
        <dbReference type="HAMAP-Rule" id="MF_01465"/>
    </source>
</evidence>
<evidence type="ECO:0000256" key="11">
    <source>
        <dbReference type="RuleBase" id="RU004349"/>
    </source>
</evidence>
<comment type="function">
    <text evidence="10">The central subunit of the protein translocation channel SecYEG. Consists of two halves formed by TMs 1-5 and 6-10. These two domains form a lateral gate at the front which open onto the bilayer between TMs 2 and 7, and are clamped together by SecE at the back. The channel is closed by both a pore ring composed of hydrophobic SecY resides and a short helix (helix 2A) on the extracellular side of the membrane which forms a plug. The plug probably moves laterally to allow the channel to open. The ring and the pore may move independently.</text>
</comment>
<dbReference type="HAMAP" id="MF_01465">
    <property type="entry name" value="SecY"/>
    <property type="match status" value="1"/>
</dbReference>
<keyword evidence="6 10" id="KW-1133">Transmembrane helix</keyword>
<comment type="subunit">
    <text evidence="10">Component of the Sec protein translocase complex. Heterotrimer consisting of SecY, SecE and SecG subunits. The heterotrimers can form oligomers, although 1 heterotrimer is thought to be able to translocate proteins. Interacts with the ribosome. Interacts with SecDF, and other proteins may be involved. Interacts with SecA.</text>
</comment>
<evidence type="ECO:0000256" key="1">
    <source>
        <dbReference type="ARBA" id="ARBA00004141"/>
    </source>
</evidence>
<comment type="caution">
    <text evidence="12">The sequence shown here is derived from an EMBL/GenBank/DDBJ whole genome shotgun (WGS) entry which is preliminary data.</text>
</comment>
<dbReference type="PATRIC" id="fig|1217799.6.peg.322"/>
<keyword evidence="4 10" id="KW-0812">Transmembrane</keyword>
<dbReference type="EMBL" id="LFDV01000002">
    <property type="protein sequence ID" value="KTB47465.1"/>
    <property type="molecule type" value="Genomic_DNA"/>
</dbReference>
<evidence type="ECO:0000256" key="4">
    <source>
        <dbReference type="ARBA" id="ARBA00022692"/>
    </source>
</evidence>
<dbReference type="Pfam" id="PF00344">
    <property type="entry name" value="SecY"/>
    <property type="match status" value="1"/>
</dbReference>
<dbReference type="AlphaFoldDB" id="A0A0W0GFX6"/>
<evidence type="ECO:0000256" key="7">
    <source>
        <dbReference type="ARBA" id="ARBA00023010"/>
    </source>
</evidence>
<feature type="transmembrane region" description="Helical" evidence="10">
    <location>
        <begin position="84"/>
        <end position="104"/>
    </location>
</feature>
<keyword evidence="7 10" id="KW-0811">Translocation</keyword>
<dbReference type="PRINTS" id="PR00303">
    <property type="entry name" value="SECYTRNLCASE"/>
</dbReference>
<feature type="transmembrane region" description="Helical" evidence="10">
    <location>
        <begin position="400"/>
        <end position="421"/>
    </location>
</feature>
<dbReference type="FunFam" id="1.10.3370.10:FF:000001">
    <property type="entry name" value="Preprotein translocase subunit SecY"/>
    <property type="match status" value="1"/>
</dbReference>
<feature type="transmembrane region" description="Helical" evidence="10">
    <location>
        <begin position="211"/>
        <end position="231"/>
    </location>
</feature>
<gene>
    <name evidence="10" type="primary">secY</name>
    <name evidence="12" type="ORF">DEALK_03100</name>
</gene>
<sequence length="438" mass="47936">MPEKSSRPKLLQAMVDAFSLPDLRRRILITIGILAAFRVIAHVPMPGVDSQALAELMEGNAVLGMLDIFSGGALRNFSLVALGVYPYITASIVMTLMTPIIPFLQRLSQEGEAGRNKINLITHWMTVPLAALGGWGQLVLLQREGVVAASDPLVTVSIIISLTAGTLFLVWLGEQITQYGIGNGVSIIIFAGIVAGLPQLIGQGFLAREQFLGLGVYLLIALATTILIVIFTEAHRRIPVQYAKTVIKSGRMYRQSGASHIPLRVNTAGMIPLIFASALVIFPGTIASYFMNPAGSDPNFWNTIYTWFNPNTELPIGAFYWVMFFLLTIAFAFFYTMVVFEQQDLPGTLQKQGGFIPGIRPGKQTATYLNSVIRNITWGGALFLATVAIMPFLAREITSVQTLQLSSFGMLIVVGVVLDTMKQLEAQLVMRRYEGFIK</sequence>
<dbReference type="GO" id="GO:0005886">
    <property type="term" value="C:plasma membrane"/>
    <property type="evidence" value="ECO:0007669"/>
    <property type="project" value="UniProtKB-SubCell"/>
</dbReference>
<feature type="transmembrane region" description="Helical" evidence="10">
    <location>
        <begin position="27"/>
        <end position="45"/>
    </location>
</feature>
<comment type="similarity">
    <text evidence="2 10 11">Belongs to the SecY/SEC61-alpha family.</text>
</comment>
<dbReference type="Gene3D" id="1.10.3370.10">
    <property type="entry name" value="SecY subunit domain"/>
    <property type="match status" value="1"/>
</dbReference>
<reference evidence="12 13" key="1">
    <citation type="submission" date="2015-06" db="EMBL/GenBank/DDBJ databases">
        <title>Genome sequence of the organohalide-respiring Dehalogenimonas alkenigignens type strain (IP3-3T).</title>
        <authorList>
            <person name="Key T.A."/>
            <person name="Richmond D.P."/>
            <person name="Bowman K.S."/>
            <person name="Cho Y.-J."/>
            <person name="Chun J."/>
            <person name="da Costa M.S."/>
            <person name="Rainey F.A."/>
            <person name="Moe W.M."/>
        </authorList>
    </citation>
    <scope>NUCLEOTIDE SEQUENCE [LARGE SCALE GENOMIC DNA]</scope>
    <source>
        <strain evidence="12 13">IP3-3</strain>
    </source>
</reference>
<feature type="transmembrane region" description="Helical" evidence="10">
    <location>
        <begin position="184"/>
        <end position="205"/>
    </location>
</feature>
<dbReference type="SUPFAM" id="SSF103491">
    <property type="entry name" value="Preprotein translocase SecY subunit"/>
    <property type="match status" value="1"/>
</dbReference>
<dbReference type="RefSeq" id="WP_058438059.1">
    <property type="nucleotide sequence ID" value="NZ_KQ758903.1"/>
</dbReference>
<feature type="transmembrane region" description="Helical" evidence="10">
    <location>
        <begin position="318"/>
        <end position="340"/>
    </location>
</feature>
<dbReference type="InterPro" id="IPR030659">
    <property type="entry name" value="SecY_CS"/>
</dbReference>
<organism evidence="12 13">
    <name type="scientific">Dehalogenimonas alkenigignens</name>
    <dbReference type="NCBI Taxonomy" id="1217799"/>
    <lineage>
        <taxon>Bacteria</taxon>
        <taxon>Bacillati</taxon>
        <taxon>Chloroflexota</taxon>
        <taxon>Dehalococcoidia</taxon>
        <taxon>Dehalococcoidales</taxon>
        <taxon>Dehalococcoidaceae</taxon>
        <taxon>Dehalogenimonas</taxon>
    </lineage>
</organism>
<protein>
    <recommendedName>
        <fullName evidence="9 10">Protein translocase subunit SecY</fullName>
    </recommendedName>
</protein>
<feature type="transmembrane region" description="Helical" evidence="10">
    <location>
        <begin position="153"/>
        <end position="172"/>
    </location>
</feature>
<evidence type="ECO:0000256" key="6">
    <source>
        <dbReference type="ARBA" id="ARBA00022989"/>
    </source>
</evidence>
<dbReference type="GO" id="GO:0006605">
    <property type="term" value="P:protein targeting"/>
    <property type="evidence" value="ECO:0007669"/>
    <property type="project" value="UniProtKB-UniRule"/>
</dbReference>
<evidence type="ECO:0000256" key="9">
    <source>
        <dbReference type="ARBA" id="ARBA00039733"/>
    </source>
</evidence>
<keyword evidence="13" id="KW-1185">Reference proteome</keyword>
<dbReference type="InterPro" id="IPR023201">
    <property type="entry name" value="SecY_dom_sf"/>
</dbReference>
<evidence type="ECO:0000313" key="13">
    <source>
        <dbReference type="Proteomes" id="UP000053947"/>
    </source>
</evidence>
<name>A0A0W0GFX6_9CHLR</name>
<keyword evidence="8 10" id="KW-0472">Membrane</keyword>
<feature type="transmembrane region" description="Helical" evidence="10">
    <location>
        <begin position="124"/>
        <end position="141"/>
    </location>
</feature>
<dbReference type="PANTHER" id="PTHR10906">
    <property type="entry name" value="SECY/SEC61-ALPHA FAMILY MEMBER"/>
    <property type="match status" value="1"/>
</dbReference>
<evidence type="ECO:0000256" key="2">
    <source>
        <dbReference type="ARBA" id="ARBA00005751"/>
    </source>
</evidence>
<dbReference type="NCBIfam" id="TIGR00967">
    <property type="entry name" value="3a0501s007"/>
    <property type="match status" value="1"/>
</dbReference>
<proteinExistence type="inferred from homology"/>
<dbReference type="InterPro" id="IPR002208">
    <property type="entry name" value="SecY/SEC61-alpha"/>
</dbReference>
<dbReference type="PIRSF" id="PIRSF004557">
    <property type="entry name" value="SecY"/>
    <property type="match status" value="1"/>
</dbReference>
<dbReference type="GO" id="GO:0065002">
    <property type="term" value="P:intracellular protein transmembrane transport"/>
    <property type="evidence" value="ECO:0007669"/>
    <property type="project" value="UniProtKB-UniRule"/>
</dbReference>
<dbReference type="InterPro" id="IPR026593">
    <property type="entry name" value="SecY"/>
</dbReference>